<keyword evidence="3" id="KW-1185">Reference proteome</keyword>
<dbReference type="OrthoDB" id="4761628at2"/>
<dbReference type="PROSITE" id="PS51257">
    <property type="entry name" value="PROKAR_LIPOPROTEIN"/>
    <property type="match status" value="1"/>
</dbReference>
<dbReference type="Gene3D" id="3.40.1000.10">
    <property type="entry name" value="Mog1/PsbP, alpha/beta/alpha sandwich"/>
    <property type="match status" value="1"/>
</dbReference>
<protein>
    <submittedName>
        <fullName evidence="2">Putative lipoprotein LpqN</fullName>
    </submittedName>
</protein>
<gene>
    <name evidence="2" type="ORF">NCTC10821_01977</name>
</gene>
<dbReference type="Proteomes" id="UP000254978">
    <property type="component" value="Unassembled WGS sequence"/>
</dbReference>
<proteinExistence type="predicted"/>
<dbReference type="AlphaFoldDB" id="A0A378TDB6"/>
<keyword evidence="2" id="KW-0449">Lipoprotein</keyword>
<feature type="signal peptide" evidence="1">
    <location>
        <begin position="1"/>
        <end position="17"/>
    </location>
</feature>
<evidence type="ECO:0000313" key="2">
    <source>
        <dbReference type="EMBL" id="STZ58464.1"/>
    </source>
</evidence>
<reference evidence="2 3" key="1">
    <citation type="submission" date="2018-06" db="EMBL/GenBank/DDBJ databases">
        <authorList>
            <consortium name="Pathogen Informatics"/>
            <person name="Doyle S."/>
        </authorList>
    </citation>
    <scope>NUCLEOTIDE SEQUENCE [LARGE SCALE GENOMIC DNA]</scope>
    <source>
        <strain evidence="2 3">NCTC10821</strain>
    </source>
</reference>
<feature type="chain" id="PRO_5038536829" evidence="1">
    <location>
        <begin position="18"/>
        <end position="215"/>
    </location>
</feature>
<sequence>MVIAARVALLLTVSVLAVSCTRYVEPTPVASEDLLAAGPMTSEQDCTPVDAPLTDIEAVDDGEPILRIPQPDGWERYTEMDSDLFRFTMTNIDLASDDFAPTVVVTLESKSGKEDPQVVFDSQRESLEVGFGATDLVVTEQLHCGLPAELIEYTTPPIGAVGALPAQVLIVVMHTEDRTYAVTVTSQTDDPQNPQYRSDTEQILGGFQMLPPAGG</sequence>
<organism evidence="2 3">
    <name type="scientific">Mycolicibacterium tokaiense</name>
    <dbReference type="NCBI Taxonomy" id="39695"/>
    <lineage>
        <taxon>Bacteria</taxon>
        <taxon>Bacillati</taxon>
        <taxon>Actinomycetota</taxon>
        <taxon>Actinomycetes</taxon>
        <taxon>Mycobacteriales</taxon>
        <taxon>Mycobacteriaceae</taxon>
        <taxon>Mycolicibacterium</taxon>
    </lineage>
</organism>
<evidence type="ECO:0000256" key="1">
    <source>
        <dbReference type="SAM" id="SignalP"/>
    </source>
</evidence>
<evidence type="ECO:0000313" key="3">
    <source>
        <dbReference type="Proteomes" id="UP000254978"/>
    </source>
</evidence>
<dbReference type="RefSeq" id="WP_115278284.1">
    <property type="nucleotide sequence ID" value="NZ_AP022600.1"/>
</dbReference>
<keyword evidence="1" id="KW-0732">Signal</keyword>
<dbReference type="EMBL" id="UGQT01000001">
    <property type="protein sequence ID" value="STZ58464.1"/>
    <property type="molecule type" value="Genomic_DNA"/>
</dbReference>
<accession>A0A378TDB6</accession>
<name>A0A378TDB6_9MYCO</name>